<evidence type="ECO:0000256" key="2">
    <source>
        <dbReference type="ARBA" id="ARBA00023125"/>
    </source>
</evidence>
<evidence type="ECO:0000313" key="5">
    <source>
        <dbReference type="EMBL" id="MDQ0271402.1"/>
    </source>
</evidence>
<dbReference type="InterPro" id="IPR011991">
    <property type="entry name" value="ArsR-like_HTH"/>
</dbReference>
<dbReference type="Gene3D" id="1.10.10.10">
    <property type="entry name" value="Winged helix-like DNA-binding domain superfamily/Winged helix DNA-binding domain"/>
    <property type="match status" value="1"/>
</dbReference>
<feature type="domain" description="HTH arsR-type" evidence="4">
    <location>
        <begin position="1"/>
        <end position="87"/>
    </location>
</feature>
<dbReference type="Pfam" id="PF01022">
    <property type="entry name" value="HTH_5"/>
    <property type="match status" value="1"/>
</dbReference>
<gene>
    <name evidence="5" type="ORF">J2S17_003290</name>
</gene>
<dbReference type="PRINTS" id="PR00778">
    <property type="entry name" value="HTHARSR"/>
</dbReference>
<dbReference type="SMART" id="SM00418">
    <property type="entry name" value="HTH_ARSR"/>
    <property type="match status" value="1"/>
</dbReference>
<evidence type="ECO:0000256" key="3">
    <source>
        <dbReference type="ARBA" id="ARBA00023163"/>
    </source>
</evidence>
<keyword evidence="3" id="KW-0804">Transcription</keyword>
<keyword evidence="6" id="KW-1185">Reference proteome</keyword>
<dbReference type="EMBL" id="JAUSUB010000014">
    <property type="protein sequence ID" value="MDQ0271402.1"/>
    <property type="molecule type" value="Genomic_DNA"/>
</dbReference>
<dbReference type="Proteomes" id="UP001238088">
    <property type="component" value="Unassembled WGS sequence"/>
</dbReference>
<evidence type="ECO:0000259" key="4">
    <source>
        <dbReference type="PROSITE" id="PS50987"/>
    </source>
</evidence>
<dbReference type="InterPro" id="IPR036388">
    <property type="entry name" value="WH-like_DNA-bd_sf"/>
</dbReference>
<dbReference type="PROSITE" id="PS50987">
    <property type="entry name" value="HTH_ARSR_2"/>
    <property type="match status" value="1"/>
</dbReference>
<dbReference type="InterPro" id="IPR051081">
    <property type="entry name" value="HTH_MetalResp_TranReg"/>
</dbReference>
<comment type="caution">
    <text evidence="5">The sequence shown here is derived from an EMBL/GenBank/DDBJ whole genome shotgun (WGS) entry which is preliminary data.</text>
</comment>
<protein>
    <submittedName>
        <fullName evidence="5">DNA-binding transcriptional ArsR family regulator</fullName>
    </submittedName>
</protein>
<dbReference type="PANTHER" id="PTHR33154:SF33">
    <property type="entry name" value="TRANSCRIPTIONAL REPRESSOR SDPR"/>
    <property type="match status" value="1"/>
</dbReference>
<keyword evidence="2 5" id="KW-0238">DNA-binding</keyword>
<accession>A0ABU0AKU5</accession>
<dbReference type="NCBIfam" id="NF033788">
    <property type="entry name" value="HTH_metalloreg"/>
    <property type="match status" value="1"/>
</dbReference>
<evidence type="ECO:0000313" key="6">
    <source>
        <dbReference type="Proteomes" id="UP001238088"/>
    </source>
</evidence>
<dbReference type="PANTHER" id="PTHR33154">
    <property type="entry name" value="TRANSCRIPTIONAL REGULATOR, ARSR FAMILY"/>
    <property type="match status" value="1"/>
</dbReference>
<organism evidence="5 6">
    <name type="scientific">Cytobacillus purgationiresistens</name>
    <dbReference type="NCBI Taxonomy" id="863449"/>
    <lineage>
        <taxon>Bacteria</taxon>
        <taxon>Bacillati</taxon>
        <taxon>Bacillota</taxon>
        <taxon>Bacilli</taxon>
        <taxon>Bacillales</taxon>
        <taxon>Bacillaceae</taxon>
        <taxon>Cytobacillus</taxon>
    </lineage>
</organism>
<dbReference type="SUPFAM" id="SSF46785">
    <property type="entry name" value="Winged helix' DNA-binding domain"/>
    <property type="match status" value="1"/>
</dbReference>
<dbReference type="RefSeq" id="WP_307476509.1">
    <property type="nucleotide sequence ID" value="NZ_JAUSUB010000014.1"/>
</dbReference>
<dbReference type="GO" id="GO:0003677">
    <property type="term" value="F:DNA binding"/>
    <property type="evidence" value="ECO:0007669"/>
    <property type="project" value="UniProtKB-KW"/>
</dbReference>
<reference evidence="5 6" key="1">
    <citation type="submission" date="2023-07" db="EMBL/GenBank/DDBJ databases">
        <title>Genomic Encyclopedia of Type Strains, Phase IV (KMG-IV): sequencing the most valuable type-strain genomes for metagenomic binning, comparative biology and taxonomic classification.</title>
        <authorList>
            <person name="Goeker M."/>
        </authorList>
    </citation>
    <scope>NUCLEOTIDE SEQUENCE [LARGE SCALE GENOMIC DNA]</scope>
    <source>
        <strain evidence="5 6">DSM 23494</strain>
    </source>
</reference>
<evidence type="ECO:0000256" key="1">
    <source>
        <dbReference type="ARBA" id="ARBA00023015"/>
    </source>
</evidence>
<dbReference type="InterPro" id="IPR001845">
    <property type="entry name" value="HTH_ArsR_DNA-bd_dom"/>
</dbReference>
<dbReference type="CDD" id="cd00090">
    <property type="entry name" value="HTH_ARSR"/>
    <property type="match status" value="1"/>
</dbReference>
<sequence>MKSILSALSEQNRLHIVEILRNGPHTVGELVEKTGLRQPQVSKHLRVLSDAGIVHVQPIANRRVYHLHQEAFKELDDWLDSFRYLWEERFNQLDDYLLQLQSKEEKDH</sequence>
<proteinExistence type="predicted"/>
<name>A0ABU0AKU5_9BACI</name>
<keyword evidence="1" id="KW-0805">Transcription regulation</keyword>
<dbReference type="InterPro" id="IPR036390">
    <property type="entry name" value="WH_DNA-bd_sf"/>
</dbReference>